<dbReference type="Pfam" id="PF13098">
    <property type="entry name" value="Thioredoxin_2"/>
    <property type="match status" value="1"/>
</dbReference>
<evidence type="ECO:0000256" key="6">
    <source>
        <dbReference type="ARBA" id="ARBA00023284"/>
    </source>
</evidence>
<dbReference type="InterPro" id="IPR033954">
    <property type="entry name" value="DiS-bond_Isoase_DsbC/G"/>
</dbReference>
<dbReference type="InterPro" id="IPR051470">
    <property type="entry name" value="Thiol:disulfide_interchange"/>
</dbReference>
<reference evidence="10 11" key="1">
    <citation type="submission" date="2018-07" db="EMBL/GenBank/DDBJ databases">
        <title>Genome sequencing of Moraxellaceae gen. HYN0046.</title>
        <authorList>
            <person name="Kim M."/>
            <person name="Yi H."/>
        </authorList>
    </citation>
    <scope>NUCLEOTIDE SEQUENCE [LARGE SCALE GENOMIC DNA]</scope>
    <source>
        <strain evidence="10 11">HYN0046</strain>
    </source>
</reference>
<dbReference type="AlphaFoldDB" id="A0A345P305"/>
<evidence type="ECO:0000256" key="3">
    <source>
        <dbReference type="ARBA" id="ARBA00022729"/>
    </source>
</evidence>
<sequence length="267" mass="28353">MKMLLPIATTLLLAISGCSKAAPEAADKKAPAPVAAATQQSDEITGNAPESVRKAIVEHLKTAEIPAHINAITSTELPNIYWVTFDDVPPVFISGDGQFLLQGNVVKLGKGTVTNVSDALNATEAKRLLATVADKDMIIFSPKGKPKAVVYAFTDVDCGYCRKLHAEMDQINAKGIEVRYLAWPRSPADVAVNKAVWCSEDRKSAITTAKHGLPVQAPACADPVMAQRQIGMKIGVNGTPALYTVDGDYLGGYIPADDLAKALKIAK</sequence>
<evidence type="ECO:0000259" key="8">
    <source>
        <dbReference type="Pfam" id="PF10411"/>
    </source>
</evidence>
<comment type="subcellular location">
    <subcellularLocation>
        <location evidence="1 7">Periplasm</location>
    </subcellularLocation>
</comment>
<dbReference type="PROSITE" id="PS51257">
    <property type="entry name" value="PROKAR_LIPOPROTEIN"/>
    <property type="match status" value="1"/>
</dbReference>
<dbReference type="Gene3D" id="3.10.450.70">
    <property type="entry name" value="Disulphide bond isomerase, DsbC/G, N-terminal"/>
    <property type="match status" value="1"/>
</dbReference>
<organism evidence="10 11">
    <name type="scientific">Aquirhabdus parva</name>
    <dbReference type="NCBI Taxonomy" id="2283318"/>
    <lineage>
        <taxon>Bacteria</taxon>
        <taxon>Pseudomonadati</taxon>
        <taxon>Pseudomonadota</taxon>
        <taxon>Gammaproteobacteria</taxon>
        <taxon>Moraxellales</taxon>
        <taxon>Moraxellaceae</taxon>
        <taxon>Aquirhabdus</taxon>
    </lineage>
</organism>
<comment type="function">
    <text evidence="7">Required for disulfide bond formation in some periplasmic proteins. Acts by transferring its disulfide bond to other proteins and is reduced in the process.</text>
</comment>
<keyword evidence="6 7" id="KW-0676">Redox-active center</keyword>
<evidence type="ECO:0000256" key="5">
    <source>
        <dbReference type="ARBA" id="ARBA00023157"/>
    </source>
</evidence>
<dbReference type="OrthoDB" id="12976at2"/>
<dbReference type="InterPro" id="IPR012336">
    <property type="entry name" value="Thioredoxin-like_fold"/>
</dbReference>
<evidence type="ECO:0000313" key="10">
    <source>
        <dbReference type="EMBL" id="AXI01664.1"/>
    </source>
</evidence>
<feature type="signal peptide" evidence="7">
    <location>
        <begin position="1"/>
        <end position="21"/>
    </location>
</feature>
<evidence type="ECO:0000256" key="7">
    <source>
        <dbReference type="RuleBase" id="RU364038"/>
    </source>
</evidence>
<feature type="chain" id="PRO_5016479369" description="Thiol:disulfide interchange protein" evidence="7">
    <location>
        <begin position="22"/>
        <end position="267"/>
    </location>
</feature>
<keyword evidence="3 7" id="KW-0732">Signal</keyword>
<proteinExistence type="inferred from homology"/>
<dbReference type="Proteomes" id="UP000253940">
    <property type="component" value="Chromosome"/>
</dbReference>
<feature type="domain" description="Disulphide bond isomerase DsbC/G N-terminal" evidence="8">
    <location>
        <begin position="43"/>
        <end position="114"/>
    </location>
</feature>
<gene>
    <name evidence="10" type="ORF">HYN46_01395</name>
</gene>
<dbReference type="RefSeq" id="WP_114897774.1">
    <property type="nucleotide sequence ID" value="NZ_CP031222.1"/>
</dbReference>
<dbReference type="InterPro" id="IPR009094">
    <property type="entry name" value="DiS-bond_isomerase_DsbC/G_N_sf"/>
</dbReference>
<dbReference type="KEGG" id="mbah:HYN46_01395"/>
<protein>
    <recommendedName>
        <fullName evidence="7">Thiol:disulfide interchange protein</fullName>
    </recommendedName>
</protein>
<evidence type="ECO:0000256" key="2">
    <source>
        <dbReference type="ARBA" id="ARBA00009813"/>
    </source>
</evidence>
<evidence type="ECO:0000256" key="4">
    <source>
        <dbReference type="ARBA" id="ARBA00022764"/>
    </source>
</evidence>
<keyword evidence="4 7" id="KW-0574">Periplasm</keyword>
<dbReference type="PANTHER" id="PTHR35272">
    <property type="entry name" value="THIOL:DISULFIDE INTERCHANGE PROTEIN DSBC-RELATED"/>
    <property type="match status" value="1"/>
</dbReference>
<dbReference type="PANTHER" id="PTHR35272:SF3">
    <property type="entry name" value="THIOL:DISULFIDE INTERCHANGE PROTEIN DSBC"/>
    <property type="match status" value="1"/>
</dbReference>
<dbReference type="SUPFAM" id="SSF52833">
    <property type="entry name" value="Thioredoxin-like"/>
    <property type="match status" value="1"/>
</dbReference>
<dbReference type="Pfam" id="PF10411">
    <property type="entry name" value="DsbC_N"/>
    <property type="match status" value="1"/>
</dbReference>
<accession>A0A345P305</accession>
<evidence type="ECO:0000259" key="9">
    <source>
        <dbReference type="Pfam" id="PF13098"/>
    </source>
</evidence>
<comment type="similarity">
    <text evidence="2 7">Belongs to the thioredoxin family. DsbC subfamily.</text>
</comment>
<keyword evidence="11" id="KW-1185">Reference proteome</keyword>
<dbReference type="CDD" id="cd03020">
    <property type="entry name" value="DsbA_DsbC_DsbG"/>
    <property type="match status" value="1"/>
</dbReference>
<dbReference type="InterPro" id="IPR036249">
    <property type="entry name" value="Thioredoxin-like_sf"/>
</dbReference>
<feature type="domain" description="Thioredoxin-like fold" evidence="9">
    <location>
        <begin position="143"/>
        <end position="263"/>
    </location>
</feature>
<name>A0A345P305_9GAMM</name>
<dbReference type="Gene3D" id="3.40.30.10">
    <property type="entry name" value="Glutaredoxin"/>
    <property type="match status" value="1"/>
</dbReference>
<dbReference type="EMBL" id="CP031222">
    <property type="protein sequence ID" value="AXI01664.1"/>
    <property type="molecule type" value="Genomic_DNA"/>
</dbReference>
<dbReference type="InterPro" id="IPR018950">
    <property type="entry name" value="DiS-bond_isomerase_DsbC/G_N"/>
</dbReference>
<dbReference type="GO" id="GO:0042597">
    <property type="term" value="C:periplasmic space"/>
    <property type="evidence" value="ECO:0007669"/>
    <property type="project" value="UniProtKB-SubCell"/>
</dbReference>
<evidence type="ECO:0000256" key="1">
    <source>
        <dbReference type="ARBA" id="ARBA00004418"/>
    </source>
</evidence>
<evidence type="ECO:0000313" key="11">
    <source>
        <dbReference type="Proteomes" id="UP000253940"/>
    </source>
</evidence>
<keyword evidence="5" id="KW-1015">Disulfide bond</keyword>
<dbReference type="SUPFAM" id="SSF54423">
    <property type="entry name" value="DsbC/DsbG N-terminal domain-like"/>
    <property type="match status" value="1"/>
</dbReference>